<keyword evidence="5" id="KW-0963">Cytoplasm</keyword>
<evidence type="ECO:0000256" key="8">
    <source>
        <dbReference type="SAM" id="MobiDB-lite"/>
    </source>
</evidence>
<dbReference type="EMBL" id="CAJOBF010000907">
    <property type="protein sequence ID" value="CAF3887033.1"/>
    <property type="molecule type" value="Genomic_DNA"/>
</dbReference>
<keyword evidence="7" id="KW-0539">Nucleus</keyword>
<dbReference type="PROSITE" id="PS50250">
    <property type="entry name" value="PCI"/>
    <property type="match status" value="1"/>
</dbReference>
<keyword evidence="13" id="KW-1185">Reference proteome</keyword>
<dbReference type="Pfam" id="PF01399">
    <property type="entry name" value="PCI"/>
    <property type="match status" value="1"/>
</dbReference>
<dbReference type="AlphaFoldDB" id="A0A819GPW6"/>
<sequence>MANIVEQLQVAVNKGLSPKDLIDKFKSILDEIIKDPKQPQTIDSFKKILDAVVDDKIILVASRQLLTDLCTSYLNRLTSEQAKEVALYALERIAARAISFEDQVGLYRNFLADIYENEENWREAAKVLCGAPLESAQKPLSPDYKLKTYLRIARLYLEDDDPVQAEVFINRASLLQNDTRDEQLQILYRACYARILDYKRKFVEAAQRYNELSLKSIVSSEERMRALNNALICAILAPAGPHRSRMLGTLFKDERSQQSQAYSMLNKMYWQYLERIISPHDAKQFESLLAAHQKATTVDGYTILQRAVIEHNLVAVSKIYTNITFAQLGGLLGILSEKSEKIASQMISEGRLSGFVDQIESVLHFQASEQLAQWDRRIESFCVQVNQVLDKIQAVHPEWCQKTMALVEEKISASTNDDDDIGVAETNTTAVKPMDVS</sequence>
<evidence type="ECO:0000256" key="7">
    <source>
        <dbReference type="ARBA" id="ARBA00023242"/>
    </source>
</evidence>
<dbReference type="PANTHER" id="PTHR10855:SF2">
    <property type="entry name" value="COP9 SIGNALOSOME COMPLEX SUBUNIT 4"/>
    <property type="match status" value="1"/>
</dbReference>
<evidence type="ECO:0000313" key="12">
    <source>
        <dbReference type="Proteomes" id="UP000663842"/>
    </source>
</evidence>
<comment type="subcellular location">
    <subcellularLocation>
        <location evidence="2">Cytoplasm</location>
    </subcellularLocation>
    <subcellularLocation>
        <location evidence="1">Nucleus</location>
    </subcellularLocation>
</comment>
<evidence type="ECO:0000259" key="9">
    <source>
        <dbReference type="PROSITE" id="PS50250"/>
    </source>
</evidence>
<keyword evidence="6" id="KW-0736">Signalosome</keyword>
<evidence type="ECO:0000313" key="10">
    <source>
        <dbReference type="EMBL" id="CAF3887033.1"/>
    </source>
</evidence>
<dbReference type="GO" id="GO:0008180">
    <property type="term" value="C:COP9 signalosome"/>
    <property type="evidence" value="ECO:0007669"/>
    <property type="project" value="UniProtKB-KW"/>
</dbReference>
<dbReference type="Pfam" id="PF18420">
    <property type="entry name" value="CSN4_RPN5_eIF3a"/>
    <property type="match status" value="1"/>
</dbReference>
<evidence type="ECO:0000256" key="6">
    <source>
        <dbReference type="ARBA" id="ARBA00022790"/>
    </source>
</evidence>
<dbReference type="Proteomes" id="UP000663866">
    <property type="component" value="Unassembled WGS sequence"/>
</dbReference>
<dbReference type="Gene3D" id="1.10.10.10">
    <property type="entry name" value="Winged helix-like DNA-binding domain superfamily/Winged helix DNA-binding domain"/>
    <property type="match status" value="1"/>
</dbReference>
<dbReference type="GO" id="GO:0005829">
    <property type="term" value="C:cytosol"/>
    <property type="evidence" value="ECO:0007669"/>
    <property type="project" value="TreeGrafter"/>
</dbReference>
<dbReference type="InterPro" id="IPR011990">
    <property type="entry name" value="TPR-like_helical_dom_sf"/>
</dbReference>
<dbReference type="InterPro" id="IPR000717">
    <property type="entry name" value="PCI_dom"/>
</dbReference>
<organism evidence="10 12">
    <name type="scientific">Rotaria magnacalcarata</name>
    <dbReference type="NCBI Taxonomy" id="392030"/>
    <lineage>
        <taxon>Eukaryota</taxon>
        <taxon>Metazoa</taxon>
        <taxon>Spiralia</taxon>
        <taxon>Gnathifera</taxon>
        <taxon>Rotifera</taxon>
        <taxon>Eurotatoria</taxon>
        <taxon>Bdelloidea</taxon>
        <taxon>Philodinida</taxon>
        <taxon>Philodinidae</taxon>
        <taxon>Rotaria</taxon>
    </lineage>
</organism>
<dbReference type="Gene3D" id="1.25.40.10">
    <property type="entry name" value="Tetratricopeptide repeat domain"/>
    <property type="match status" value="1"/>
</dbReference>
<dbReference type="Proteomes" id="UP000663842">
    <property type="component" value="Unassembled WGS sequence"/>
</dbReference>
<accession>A0A819GPW6</accession>
<gene>
    <name evidence="11" type="ORF">OVN521_LOCUS12736</name>
    <name evidence="10" type="ORF">UXM345_LOCUS9790</name>
</gene>
<evidence type="ECO:0000313" key="13">
    <source>
        <dbReference type="Proteomes" id="UP000663866"/>
    </source>
</evidence>
<evidence type="ECO:0000313" key="11">
    <source>
        <dbReference type="EMBL" id="CAF3959787.1"/>
    </source>
</evidence>
<feature type="region of interest" description="Disordered" evidence="8">
    <location>
        <begin position="417"/>
        <end position="437"/>
    </location>
</feature>
<feature type="domain" description="PCI" evidence="9">
    <location>
        <begin position="194"/>
        <end position="370"/>
    </location>
</feature>
<dbReference type="InterPro" id="IPR054559">
    <property type="entry name" value="PSMD12-CSN4-like_N"/>
</dbReference>
<reference evidence="10" key="1">
    <citation type="submission" date="2021-02" db="EMBL/GenBank/DDBJ databases">
        <authorList>
            <person name="Nowell W R."/>
        </authorList>
    </citation>
    <scope>NUCLEOTIDE SEQUENCE</scope>
</reference>
<evidence type="ECO:0000256" key="4">
    <source>
        <dbReference type="ARBA" id="ARBA00014881"/>
    </source>
</evidence>
<dbReference type="InterPro" id="IPR036388">
    <property type="entry name" value="WH-like_DNA-bd_sf"/>
</dbReference>
<dbReference type="InterPro" id="IPR041406">
    <property type="entry name" value="CSN4_HTH"/>
</dbReference>
<dbReference type="PANTHER" id="PTHR10855">
    <property type="entry name" value="26S PROTEASOME NON-ATPASE REGULATORY SUBUNIT 12/COP9 SIGNALOSOME COMPLEX SUBUNIT 4"/>
    <property type="match status" value="1"/>
</dbReference>
<dbReference type="EMBL" id="CAJOBG010001804">
    <property type="protein sequence ID" value="CAF3959787.1"/>
    <property type="molecule type" value="Genomic_DNA"/>
</dbReference>
<protein>
    <recommendedName>
        <fullName evidence="4">COP9 signalosome complex subunit 4</fullName>
    </recommendedName>
</protein>
<dbReference type="InterPro" id="IPR040134">
    <property type="entry name" value="PSMD12/CSN4"/>
</dbReference>
<proteinExistence type="inferred from homology"/>
<dbReference type="SMART" id="SM00088">
    <property type="entry name" value="PINT"/>
    <property type="match status" value="1"/>
</dbReference>
<comment type="similarity">
    <text evidence="3">Belongs to the CSN4 family.</text>
</comment>
<dbReference type="SUPFAM" id="SSF46785">
    <property type="entry name" value="Winged helix' DNA-binding domain"/>
    <property type="match status" value="1"/>
</dbReference>
<evidence type="ECO:0000256" key="5">
    <source>
        <dbReference type="ARBA" id="ARBA00022490"/>
    </source>
</evidence>
<evidence type="ECO:0000256" key="1">
    <source>
        <dbReference type="ARBA" id="ARBA00004123"/>
    </source>
</evidence>
<dbReference type="InterPro" id="IPR036390">
    <property type="entry name" value="WH_DNA-bd_sf"/>
</dbReference>
<name>A0A819GPW6_9BILA</name>
<evidence type="ECO:0000256" key="3">
    <source>
        <dbReference type="ARBA" id="ARBA00010417"/>
    </source>
</evidence>
<dbReference type="Pfam" id="PF22241">
    <property type="entry name" value="PSMD12-CSN4_N"/>
    <property type="match status" value="1"/>
</dbReference>
<evidence type="ECO:0000256" key="2">
    <source>
        <dbReference type="ARBA" id="ARBA00004496"/>
    </source>
</evidence>
<comment type="caution">
    <text evidence="10">The sequence shown here is derived from an EMBL/GenBank/DDBJ whole genome shotgun (WGS) entry which is preliminary data.</text>
</comment>